<protein>
    <submittedName>
        <fullName evidence="1">Uncharacterized protein</fullName>
    </submittedName>
</protein>
<evidence type="ECO:0000313" key="2">
    <source>
        <dbReference type="Proteomes" id="UP000037035"/>
    </source>
</evidence>
<dbReference type="EMBL" id="LAVV01007896">
    <property type="protein sequence ID" value="KNZ54410.1"/>
    <property type="molecule type" value="Genomic_DNA"/>
</dbReference>
<keyword evidence="2" id="KW-1185">Reference proteome</keyword>
<proteinExistence type="predicted"/>
<dbReference type="VEuPathDB" id="FungiDB:VP01_2955g2"/>
<organism evidence="1 2">
    <name type="scientific">Puccinia sorghi</name>
    <dbReference type="NCBI Taxonomy" id="27349"/>
    <lineage>
        <taxon>Eukaryota</taxon>
        <taxon>Fungi</taxon>
        <taxon>Dikarya</taxon>
        <taxon>Basidiomycota</taxon>
        <taxon>Pucciniomycotina</taxon>
        <taxon>Pucciniomycetes</taxon>
        <taxon>Pucciniales</taxon>
        <taxon>Pucciniaceae</taxon>
        <taxon>Puccinia</taxon>
    </lineage>
</organism>
<gene>
    <name evidence="1" type="ORF">VP01_2955g2</name>
</gene>
<comment type="caution">
    <text evidence="1">The sequence shown here is derived from an EMBL/GenBank/DDBJ whole genome shotgun (WGS) entry which is preliminary data.</text>
</comment>
<accession>A0A0L6V2P2</accession>
<sequence length="91" mass="10929">MMWRSVAWARRVLNKNNPCRYCWEWVHWVGDCHFIQVNETCFNESYCCVYRSVFCEASCGNRTSDCLRISFSNGSMEGCRVVFITRWYDEE</sequence>
<dbReference type="OrthoDB" id="2507554at2759"/>
<evidence type="ECO:0000313" key="1">
    <source>
        <dbReference type="EMBL" id="KNZ54410.1"/>
    </source>
</evidence>
<dbReference type="Proteomes" id="UP000037035">
    <property type="component" value="Unassembled WGS sequence"/>
</dbReference>
<reference evidence="1 2" key="1">
    <citation type="submission" date="2015-08" db="EMBL/GenBank/DDBJ databases">
        <title>Next Generation Sequencing and Analysis of the Genome of Puccinia sorghi L Schw, the Causal Agent of Maize Common Rust.</title>
        <authorList>
            <person name="Rochi L."/>
            <person name="Burguener G."/>
            <person name="Darino M."/>
            <person name="Turjanski A."/>
            <person name="Kreff E."/>
            <person name="Dieguez M.J."/>
            <person name="Sacco F."/>
        </authorList>
    </citation>
    <scope>NUCLEOTIDE SEQUENCE [LARGE SCALE GENOMIC DNA]</scope>
    <source>
        <strain evidence="1 2">RO10H11247</strain>
    </source>
</reference>
<name>A0A0L6V2P2_9BASI</name>
<dbReference type="AlphaFoldDB" id="A0A0L6V2P2"/>